<dbReference type="KEGG" id="adi:B5T_00050"/>
<dbReference type="InterPro" id="IPR023631">
    <property type="entry name" value="Amidase_dom"/>
</dbReference>
<proteinExistence type="predicted"/>
<dbReference type="Proteomes" id="UP000006286">
    <property type="component" value="Chromosome"/>
</dbReference>
<dbReference type="Pfam" id="PF01425">
    <property type="entry name" value="Amidase"/>
    <property type="match status" value="1"/>
</dbReference>
<keyword evidence="4" id="KW-1185">Reference proteome</keyword>
<dbReference type="InterPro" id="IPR036928">
    <property type="entry name" value="AS_sf"/>
</dbReference>
<evidence type="ECO:0000313" key="4">
    <source>
        <dbReference type="Proteomes" id="UP000006286"/>
    </source>
</evidence>
<feature type="chain" id="PRO_5003829360" evidence="1">
    <location>
        <begin position="30"/>
        <end position="568"/>
    </location>
</feature>
<dbReference type="Gene3D" id="3.90.1300.10">
    <property type="entry name" value="Amidase signature (AS) domain"/>
    <property type="match status" value="1"/>
</dbReference>
<feature type="domain" description="Amidase" evidence="2">
    <location>
        <begin position="73"/>
        <end position="545"/>
    </location>
</feature>
<keyword evidence="1" id="KW-0732">Signal</keyword>
<accession>K0C4S5</accession>
<dbReference type="InterPro" id="IPR020556">
    <property type="entry name" value="Amidase_CS"/>
</dbReference>
<name>K0C4S5_ALCDB</name>
<dbReference type="SUPFAM" id="SSF75304">
    <property type="entry name" value="Amidase signature (AS) enzymes"/>
    <property type="match status" value="1"/>
</dbReference>
<dbReference type="PANTHER" id="PTHR42678">
    <property type="entry name" value="AMIDASE"/>
    <property type="match status" value="1"/>
</dbReference>
<dbReference type="PANTHER" id="PTHR42678:SF5">
    <property type="entry name" value="GLUTAMYL-TRNA(GLN) AMIDOTRANSFERASE SUBUNIT A"/>
    <property type="match status" value="1"/>
</dbReference>
<feature type="signal peptide" evidence="1">
    <location>
        <begin position="1"/>
        <end position="29"/>
    </location>
</feature>
<dbReference type="AlphaFoldDB" id="K0C4S5"/>
<protein>
    <submittedName>
        <fullName evidence="3">Amidase</fullName>
    </submittedName>
</protein>
<dbReference type="STRING" id="930169.B5T_00050"/>
<dbReference type="PROSITE" id="PS51257">
    <property type="entry name" value="PROKAR_LIPOPROTEIN"/>
    <property type="match status" value="1"/>
</dbReference>
<organism evidence="3 4">
    <name type="scientific">Alcanivorax dieselolei (strain DSM 16502 / CGMCC 1.3690 / MCCC 1A00001 / B-5)</name>
    <name type="common">Alloalcanivorax dieselolei</name>
    <dbReference type="NCBI Taxonomy" id="930169"/>
    <lineage>
        <taxon>Bacteria</taxon>
        <taxon>Pseudomonadati</taxon>
        <taxon>Pseudomonadota</taxon>
        <taxon>Gammaproteobacteria</taxon>
        <taxon>Oceanospirillales</taxon>
        <taxon>Alcanivoracaceae</taxon>
        <taxon>Alloalcanivorax</taxon>
    </lineage>
</organism>
<dbReference type="PATRIC" id="fig|930169.3.peg.50"/>
<dbReference type="EMBL" id="CP003466">
    <property type="protein sequence ID" value="AFT68339.1"/>
    <property type="molecule type" value="Genomic_DNA"/>
</dbReference>
<evidence type="ECO:0000313" key="3">
    <source>
        <dbReference type="EMBL" id="AFT68339.1"/>
    </source>
</evidence>
<evidence type="ECO:0000256" key="1">
    <source>
        <dbReference type="SAM" id="SignalP"/>
    </source>
</evidence>
<gene>
    <name evidence="3" type="ordered locus">B5T_00050</name>
</gene>
<dbReference type="eggNOG" id="COG0154">
    <property type="taxonomic scope" value="Bacteria"/>
</dbReference>
<dbReference type="HOGENOM" id="CLU_009600_14_2_6"/>
<dbReference type="PROSITE" id="PS00571">
    <property type="entry name" value="AMIDASES"/>
    <property type="match status" value="1"/>
</dbReference>
<evidence type="ECO:0000259" key="2">
    <source>
        <dbReference type="Pfam" id="PF01425"/>
    </source>
</evidence>
<sequence>MNRKEGNGDVSMIKTRLFAVTALSLAVLAGCGGSSSSDSDPPVVEPVPFSFVEATVSSLHTSLETGGVSCEDVIQGYIDRIHAYDDDGTETELRSVVNINPDALFEAREKDLNFEVTGIDGPLYCVPVLPKDNFNTKQMPTTGGAIAFQYNRPLEDAYTIRRLREAGAIVIGKANMDEFAFGFTGASSLRGLVKNAYDQSKGAGGSSSGTGTAIAASLAMVGTGSDTGGSIRVPSSLGGLVGIRPSLKLVSQDGIMPLASWQDTGGPMCRTVEDCALMMDAMVGFDDSPHANQRISFEIDAPAMSGEDEYKTLTGVPDTYTDYLDADGLNGARIGVVRELFGSNETVNAVLEDALAAMEAAGATVEDVTVDDLSTILGDYSSMSSYEFQHDLVAYLNSWVNVMDGHIQTYQGLLDSGGYLPNYQSSLEYRGTIDLDNLTEEQQEVYSKNTVERPVFVRERLMRALDNVDAAGNSLGQPYDVLLYPTMTGLAGDLGGSPSAGSNNRLSPFSQFPALTLPAGMATNLEPAQPIGMEMLGREYAEPTLIKIAYGYQEQVHPRQPPTFTPEL</sequence>
<reference evidence="3 4" key="1">
    <citation type="journal article" date="2012" name="J. Bacteriol.">
        <title>Complete genome sequence of Alcanivorax dieselolei type strain B5.</title>
        <authorList>
            <person name="Lai Q."/>
            <person name="Li W."/>
            <person name="Shao Z."/>
        </authorList>
    </citation>
    <scope>NUCLEOTIDE SEQUENCE [LARGE SCALE GENOMIC DNA]</scope>
    <source>
        <strain evidence="4">DSM 16502 / CGMCC 1.3690 / B-5</strain>
    </source>
</reference>